<dbReference type="EMBL" id="CACVBM020001443">
    <property type="protein sequence ID" value="CAA7050317.1"/>
    <property type="molecule type" value="Genomic_DNA"/>
</dbReference>
<protein>
    <submittedName>
        <fullName evidence="2">Uncharacterized protein</fullName>
    </submittedName>
</protein>
<dbReference type="Proteomes" id="UP000467841">
    <property type="component" value="Unassembled WGS sequence"/>
</dbReference>
<dbReference type="AlphaFoldDB" id="A0A6D2K1H3"/>
<sequence length="89" mass="10125">MLRKRTILEDERQNVTAVLVDVSRNVYPLEEQRRPAPIVNKGVLMAEAGTERANLGFKDRPKDPSIFMENAVWSDSGCRKTSDERHEVG</sequence>
<dbReference type="EMBL" id="CACVBM020000555">
    <property type="protein sequence ID" value="CAA7020832.1"/>
    <property type="molecule type" value="Genomic_DNA"/>
</dbReference>
<organism evidence="2 3">
    <name type="scientific">Microthlaspi erraticum</name>
    <dbReference type="NCBI Taxonomy" id="1685480"/>
    <lineage>
        <taxon>Eukaryota</taxon>
        <taxon>Viridiplantae</taxon>
        <taxon>Streptophyta</taxon>
        <taxon>Embryophyta</taxon>
        <taxon>Tracheophyta</taxon>
        <taxon>Spermatophyta</taxon>
        <taxon>Magnoliopsida</taxon>
        <taxon>eudicotyledons</taxon>
        <taxon>Gunneridae</taxon>
        <taxon>Pentapetalae</taxon>
        <taxon>rosids</taxon>
        <taxon>malvids</taxon>
        <taxon>Brassicales</taxon>
        <taxon>Brassicaceae</taxon>
        <taxon>Coluteocarpeae</taxon>
        <taxon>Microthlaspi</taxon>
    </lineage>
</organism>
<proteinExistence type="predicted"/>
<name>A0A6D2K1H3_9BRAS</name>
<accession>A0A6D2K1H3</accession>
<gene>
    <name evidence="2" type="ORF">MERR_LOCUS37552</name>
    <name evidence="1" type="ORF">MERR_LOCUS8067</name>
</gene>
<evidence type="ECO:0000313" key="3">
    <source>
        <dbReference type="Proteomes" id="UP000467841"/>
    </source>
</evidence>
<reference evidence="2 3" key="1">
    <citation type="submission" date="2020-01" db="EMBL/GenBank/DDBJ databases">
        <authorList>
            <person name="Mishra B."/>
        </authorList>
    </citation>
    <scope>NUCLEOTIDE SEQUENCE [LARGE SCALE GENOMIC DNA]</scope>
</reference>
<keyword evidence="3" id="KW-1185">Reference proteome</keyword>
<evidence type="ECO:0000313" key="2">
    <source>
        <dbReference type="EMBL" id="CAA7050317.1"/>
    </source>
</evidence>
<evidence type="ECO:0000313" key="1">
    <source>
        <dbReference type="EMBL" id="CAA7020832.1"/>
    </source>
</evidence>